<protein>
    <submittedName>
        <fullName evidence="2 3">Uncharacterized protein</fullName>
    </submittedName>
</protein>
<feature type="region of interest" description="Disordered" evidence="1">
    <location>
        <begin position="1"/>
        <end position="21"/>
    </location>
</feature>
<reference evidence="3" key="2">
    <citation type="submission" date="2020-05" db="UniProtKB">
        <authorList>
            <consortium name="EnsemblMetazoa"/>
        </authorList>
    </citation>
    <scope>IDENTIFICATION</scope>
</reference>
<dbReference type="Proteomes" id="UP000030765">
    <property type="component" value="Unassembled WGS sequence"/>
</dbReference>
<name>A0A084WV02_ANOSI</name>
<organism evidence="2">
    <name type="scientific">Anopheles sinensis</name>
    <name type="common">Mosquito</name>
    <dbReference type="NCBI Taxonomy" id="74873"/>
    <lineage>
        <taxon>Eukaryota</taxon>
        <taxon>Metazoa</taxon>
        <taxon>Ecdysozoa</taxon>
        <taxon>Arthropoda</taxon>
        <taxon>Hexapoda</taxon>
        <taxon>Insecta</taxon>
        <taxon>Pterygota</taxon>
        <taxon>Neoptera</taxon>
        <taxon>Endopterygota</taxon>
        <taxon>Diptera</taxon>
        <taxon>Nematocera</taxon>
        <taxon>Culicoidea</taxon>
        <taxon>Culicidae</taxon>
        <taxon>Anophelinae</taxon>
        <taxon>Anopheles</taxon>
    </lineage>
</organism>
<reference evidence="2 4" key="1">
    <citation type="journal article" date="2014" name="BMC Genomics">
        <title>Genome sequence of Anopheles sinensis provides insight into genetics basis of mosquito competence for malaria parasites.</title>
        <authorList>
            <person name="Zhou D."/>
            <person name="Zhang D."/>
            <person name="Ding G."/>
            <person name="Shi L."/>
            <person name="Hou Q."/>
            <person name="Ye Y."/>
            <person name="Xu Y."/>
            <person name="Zhou H."/>
            <person name="Xiong C."/>
            <person name="Li S."/>
            <person name="Yu J."/>
            <person name="Hong S."/>
            <person name="Yu X."/>
            <person name="Zou P."/>
            <person name="Chen C."/>
            <person name="Chang X."/>
            <person name="Wang W."/>
            <person name="Lv Y."/>
            <person name="Sun Y."/>
            <person name="Ma L."/>
            <person name="Shen B."/>
            <person name="Zhu C."/>
        </authorList>
    </citation>
    <scope>NUCLEOTIDE SEQUENCE [LARGE SCALE GENOMIC DNA]</scope>
</reference>
<evidence type="ECO:0000256" key="1">
    <source>
        <dbReference type="SAM" id="MobiDB-lite"/>
    </source>
</evidence>
<keyword evidence="4" id="KW-1185">Reference proteome</keyword>
<proteinExistence type="predicted"/>
<dbReference type="VEuPathDB" id="VectorBase:ASIC001593"/>
<sequence length="125" mass="14433">MASTRKLVGEKVTPSTSRRRRQLMDDLVRETDEEFHRTMTPNEHGEIPSIRWPDLGVEITPEEEAALRIPGELNHEVEDNVFFASSDNEDQQQQCDSGNEENDVHIWPEGFECMENLSLQACLEY</sequence>
<evidence type="ECO:0000313" key="4">
    <source>
        <dbReference type="Proteomes" id="UP000030765"/>
    </source>
</evidence>
<accession>A0A084WV02</accession>
<dbReference type="AlphaFoldDB" id="A0A084WV02"/>
<dbReference type="OrthoDB" id="10062362at2759"/>
<evidence type="ECO:0000313" key="2">
    <source>
        <dbReference type="EMBL" id="KFB54046.1"/>
    </source>
</evidence>
<dbReference type="EMBL" id="ATLV01006855">
    <property type="status" value="NOT_ANNOTATED_CDS"/>
    <property type="molecule type" value="Genomic_DNA"/>
</dbReference>
<dbReference type="EnsemblMetazoa" id="ASIC001593-RA">
    <property type="protein sequence ID" value="ASIC001593-PA"/>
    <property type="gene ID" value="ASIC001593"/>
</dbReference>
<gene>
    <name evidence="2" type="ORF">ZHAS_00001593</name>
</gene>
<dbReference type="EMBL" id="KL643604">
    <property type="protein sequence ID" value="KFB54046.1"/>
    <property type="molecule type" value="Genomic_DNA"/>
</dbReference>
<evidence type="ECO:0000313" key="3">
    <source>
        <dbReference type="EnsemblMetazoa" id="ASIC001593-PA"/>
    </source>
</evidence>